<dbReference type="Gene3D" id="2.60.120.260">
    <property type="entry name" value="Galactose-binding domain-like"/>
    <property type="match status" value="1"/>
</dbReference>
<dbReference type="InterPro" id="IPR026444">
    <property type="entry name" value="Secre_tail"/>
</dbReference>
<dbReference type="Gene3D" id="3.40.390.10">
    <property type="entry name" value="Collagenase (Catalytic Domain)"/>
    <property type="match status" value="1"/>
</dbReference>
<evidence type="ECO:0000256" key="3">
    <source>
        <dbReference type="SAM" id="SignalP"/>
    </source>
</evidence>
<evidence type="ECO:0000313" key="5">
    <source>
        <dbReference type="EMBL" id="GAA4372850.1"/>
    </source>
</evidence>
<keyword evidence="5" id="KW-0482">Metalloprotease</keyword>
<feature type="chain" id="PRO_5046969708" evidence="3">
    <location>
        <begin position="34"/>
        <end position="1107"/>
    </location>
</feature>
<dbReference type="InterPro" id="IPR013783">
    <property type="entry name" value="Ig-like_fold"/>
</dbReference>
<organism evidence="5 6">
    <name type="scientific">Hymenobacter koreensis</name>
    <dbReference type="NCBI Taxonomy" id="1084523"/>
    <lineage>
        <taxon>Bacteria</taxon>
        <taxon>Pseudomonadati</taxon>
        <taxon>Bacteroidota</taxon>
        <taxon>Cytophagia</taxon>
        <taxon>Cytophagales</taxon>
        <taxon>Hymenobacteraceae</taxon>
        <taxon>Hymenobacter</taxon>
    </lineage>
</organism>
<dbReference type="InterPro" id="IPR008979">
    <property type="entry name" value="Galactose-bd-like_sf"/>
</dbReference>
<comment type="caution">
    <text evidence="5">The sequence shown here is derived from an EMBL/GenBank/DDBJ whole genome shotgun (WGS) entry which is preliminary data.</text>
</comment>
<proteinExistence type="predicted"/>
<dbReference type="EMBL" id="BAABHA010000001">
    <property type="protein sequence ID" value="GAA4372850.1"/>
    <property type="molecule type" value="Genomic_DNA"/>
</dbReference>
<gene>
    <name evidence="5" type="ORF">GCM10023186_02760</name>
</gene>
<dbReference type="PROSITE" id="PS01307">
    <property type="entry name" value="MOTA"/>
    <property type="match status" value="1"/>
</dbReference>
<dbReference type="Pfam" id="PF18962">
    <property type="entry name" value="Por_Secre_tail"/>
    <property type="match status" value="1"/>
</dbReference>
<dbReference type="PROSITE" id="PS51829">
    <property type="entry name" value="P_HOMO_B"/>
    <property type="match status" value="1"/>
</dbReference>
<evidence type="ECO:0000259" key="4">
    <source>
        <dbReference type="PROSITE" id="PS51829"/>
    </source>
</evidence>
<accession>A0ABP8ITU9</accession>
<dbReference type="SUPFAM" id="SSF55486">
    <property type="entry name" value="Metalloproteases ('zincins'), catalytic domain"/>
    <property type="match status" value="1"/>
</dbReference>
<evidence type="ECO:0000313" key="6">
    <source>
        <dbReference type="Proteomes" id="UP001500454"/>
    </source>
</evidence>
<dbReference type="InterPro" id="IPR024079">
    <property type="entry name" value="MetalloPept_cat_dom_sf"/>
</dbReference>
<reference evidence="6" key="1">
    <citation type="journal article" date="2019" name="Int. J. Syst. Evol. Microbiol.">
        <title>The Global Catalogue of Microorganisms (GCM) 10K type strain sequencing project: providing services to taxonomists for standard genome sequencing and annotation.</title>
        <authorList>
            <consortium name="The Broad Institute Genomics Platform"/>
            <consortium name="The Broad Institute Genome Sequencing Center for Infectious Disease"/>
            <person name="Wu L."/>
            <person name="Ma J."/>
        </authorList>
    </citation>
    <scope>NUCLEOTIDE SEQUENCE [LARGE SCALE GENOMIC DNA]</scope>
    <source>
        <strain evidence="6">JCM 17924</strain>
    </source>
</reference>
<dbReference type="Pfam" id="PF13583">
    <property type="entry name" value="Reprolysin_4"/>
    <property type="match status" value="1"/>
</dbReference>
<dbReference type="Proteomes" id="UP001500454">
    <property type="component" value="Unassembled WGS sequence"/>
</dbReference>
<keyword evidence="3" id="KW-0732">Signal</keyword>
<name>A0ABP8ITU9_9BACT</name>
<dbReference type="SUPFAM" id="SSF49785">
    <property type="entry name" value="Galactose-binding domain-like"/>
    <property type="match status" value="1"/>
</dbReference>
<dbReference type="Pfam" id="PF01483">
    <property type="entry name" value="P_proprotein"/>
    <property type="match status" value="1"/>
</dbReference>
<sequence length="1107" mass="115392">MRTPFTPTGTALRGTLLGGLLAAGLAAPLAASAQRVLWADDAQLPVAARKATTSLDRYRAVTIQMANLRATLAQTPAERGAGARGSNTVISLPMPDGTSGRFRVVETHVMHPQLAARFPMIKTYAGQGIDDPTATAVLDVTPAGFHAQINSAENTVYIDPTADGSHHLVFYRRDINRATLIPNRCHTETSSDVNHRLAPTALAARRPNGAQLRTYRLAMACTGEYALTKGGTVAGALAGIVTSVNRVNGVYEQEVAVRFQLIPNNDVLINLDPATDPYTNLSNSAALNTNQTVVDQRVGNTSYDIGHLFNTADGGIAALRSVCNTANKARGSTGLPNPTGDAFDIDYVAHEFGHQFGGNHSFNFAGSSCATRNASTAYEPGGGTTIMSYAGICGPIGNLQPNSDPYFHTRSYDEILTHITGAGNCVTPVATGNTPPVVNAGLDYTIPVGTQFELTGSATDADGDPLTYSWEQVDLGPDGPPTAPTGDAPIFRSNVPSTSPNRLFPGPLRRTAAGGPPVAGSLEVLPSYARVLNFRLTARDNRTGGGGVNYDAVAIPVVATSGPFVLTAPNASNVTWRATVPQQVTWDVANTTAAPVSAANVDILLSIDGGATYPYTLLSNTPNDGSQTVTVPANVPASSQARIKVKGSGNIFFDVSDQNFQLLVPTAPAFYLASGCGTTAPAFCPGSSGTCSVEVGQVLGFTGQVTLTASNLPTGVTASFSANPVAAGANSTVTITSTTATPSGNYNITVTGTSGSLTETQQIAITVRNSAAIAPSLTQPAANTLRALPLPTFTWSPITGATSYDLQVSTDPNFATTVINQSNLTTNQYTSTVSLQSNGRYFWRVRGTADCGAGPFSAASVFYVGRQVCTTYSATNVPVVIGTGGGAVYTSTLQVQTPNNDLITDINVKNLSITHPDISELGIALLNPSGRRTQLYTVACNGPNMIINFDDQAASVVTCPLPNNGTFRPDTPLSGYQGSAPNGTWSLQVNDFLPGNGGSITAWGLEICTVADAVLSARDEQQMLQGVAVFPNPSTGEFNVTLDNAQRGTLSIQVTDAVGRTVLTEQVAKGAGLLQHRLDLTKLSQGMYQLHLSLPGGGKAVQKLMKL</sequence>
<feature type="domain" description="P/Homo B" evidence="4">
    <location>
        <begin position="864"/>
        <end position="1013"/>
    </location>
</feature>
<dbReference type="InterPro" id="IPR002884">
    <property type="entry name" value="P_dom"/>
</dbReference>
<dbReference type="NCBIfam" id="TIGR04183">
    <property type="entry name" value="Por_Secre_tail"/>
    <property type="match status" value="1"/>
</dbReference>
<dbReference type="RefSeq" id="WP_345220682.1">
    <property type="nucleotide sequence ID" value="NZ_BAABHA010000001.1"/>
</dbReference>
<feature type="signal peptide" evidence="3">
    <location>
        <begin position="1"/>
        <end position="33"/>
    </location>
</feature>
<evidence type="ECO:0000256" key="2">
    <source>
        <dbReference type="ARBA" id="ARBA00022801"/>
    </source>
</evidence>
<keyword evidence="1" id="KW-0645">Protease</keyword>
<keyword evidence="2" id="KW-0378">Hydrolase</keyword>
<dbReference type="Gene3D" id="2.60.40.10">
    <property type="entry name" value="Immunoglobulins"/>
    <property type="match status" value="2"/>
</dbReference>
<keyword evidence="6" id="KW-1185">Reference proteome</keyword>
<evidence type="ECO:0000256" key="1">
    <source>
        <dbReference type="ARBA" id="ARBA00022670"/>
    </source>
</evidence>
<dbReference type="InterPro" id="IPR000540">
    <property type="entry name" value="Flag_MotA_CS"/>
</dbReference>
<protein>
    <submittedName>
        <fullName evidence="5">Zinc-dependent metalloprotease family protein</fullName>
    </submittedName>
</protein>
<dbReference type="GO" id="GO:0008237">
    <property type="term" value="F:metallopeptidase activity"/>
    <property type="evidence" value="ECO:0007669"/>
    <property type="project" value="UniProtKB-KW"/>
</dbReference>